<dbReference type="VEuPathDB" id="VectorBase:RSAN_042360"/>
<keyword evidence="3" id="KW-1185">Reference proteome</keyword>
<feature type="compositionally biased region" description="Basic and acidic residues" evidence="1">
    <location>
        <begin position="1"/>
        <end position="10"/>
    </location>
</feature>
<evidence type="ECO:0000256" key="1">
    <source>
        <dbReference type="SAM" id="MobiDB-lite"/>
    </source>
</evidence>
<evidence type="ECO:0000313" key="2">
    <source>
        <dbReference type="EMBL" id="KAH7969416.1"/>
    </source>
</evidence>
<accession>A0A9D4Q7Y2</accession>
<dbReference type="AlphaFoldDB" id="A0A9D4Q7Y2"/>
<organism evidence="2 3">
    <name type="scientific">Rhipicephalus sanguineus</name>
    <name type="common">Brown dog tick</name>
    <name type="synonym">Ixodes sanguineus</name>
    <dbReference type="NCBI Taxonomy" id="34632"/>
    <lineage>
        <taxon>Eukaryota</taxon>
        <taxon>Metazoa</taxon>
        <taxon>Ecdysozoa</taxon>
        <taxon>Arthropoda</taxon>
        <taxon>Chelicerata</taxon>
        <taxon>Arachnida</taxon>
        <taxon>Acari</taxon>
        <taxon>Parasitiformes</taxon>
        <taxon>Ixodida</taxon>
        <taxon>Ixodoidea</taxon>
        <taxon>Ixodidae</taxon>
        <taxon>Rhipicephalinae</taxon>
        <taxon>Rhipicephalus</taxon>
        <taxon>Rhipicephalus</taxon>
    </lineage>
</organism>
<feature type="compositionally biased region" description="Polar residues" evidence="1">
    <location>
        <begin position="56"/>
        <end position="65"/>
    </location>
</feature>
<feature type="region of interest" description="Disordered" evidence="1">
    <location>
        <begin position="1"/>
        <end position="65"/>
    </location>
</feature>
<reference evidence="2" key="1">
    <citation type="journal article" date="2020" name="Cell">
        <title>Large-Scale Comparative Analyses of Tick Genomes Elucidate Their Genetic Diversity and Vector Capacities.</title>
        <authorList>
            <consortium name="Tick Genome and Microbiome Consortium (TIGMIC)"/>
            <person name="Jia N."/>
            <person name="Wang J."/>
            <person name="Shi W."/>
            <person name="Du L."/>
            <person name="Sun Y."/>
            <person name="Zhan W."/>
            <person name="Jiang J.F."/>
            <person name="Wang Q."/>
            <person name="Zhang B."/>
            <person name="Ji P."/>
            <person name="Bell-Sakyi L."/>
            <person name="Cui X.M."/>
            <person name="Yuan T.T."/>
            <person name="Jiang B.G."/>
            <person name="Yang W.F."/>
            <person name="Lam T.T."/>
            <person name="Chang Q.C."/>
            <person name="Ding S.J."/>
            <person name="Wang X.J."/>
            <person name="Zhu J.G."/>
            <person name="Ruan X.D."/>
            <person name="Zhao L."/>
            <person name="Wei J.T."/>
            <person name="Ye R.Z."/>
            <person name="Que T.C."/>
            <person name="Du C.H."/>
            <person name="Zhou Y.H."/>
            <person name="Cheng J.X."/>
            <person name="Dai P.F."/>
            <person name="Guo W.B."/>
            <person name="Han X.H."/>
            <person name="Huang E.J."/>
            <person name="Li L.F."/>
            <person name="Wei W."/>
            <person name="Gao Y.C."/>
            <person name="Liu J.Z."/>
            <person name="Shao H.Z."/>
            <person name="Wang X."/>
            <person name="Wang C.C."/>
            <person name="Yang T.C."/>
            <person name="Huo Q.B."/>
            <person name="Li W."/>
            <person name="Chen H.Y."/>
            <person name="Chen S.E."/>
            <person name="Zhou L.G."/>
            <person name="Ni X.B."/>
            <person name="Tian J.H."/>
            <person name="Sheng Y."/>
            <person name="Liu T."/>
            <person name="Pan Y.S."/>
            <person name="Xia L.Y."/>
            <person name="Li J."/>
            <person name="Zhao F."/>
            <person name="Cao W.C."/>
        </authorList>
    </citation>
    <scope>NUCLEOTIDE SEQUENCE</scope>
    <source>
        <strain evidence="2">Rsan-2018</strain>
    </source>
</reference>
<evidence type="ECO:0000313" key="3">
    <source>
        <dbReference type="Proteomes" id="UP000821837"/>
    </source>
</evidence>
<protein>
    <submittedName>
        <fullName evidence="2">Uncharacterized protein</fullName>
    </submittedName>
</protein>
<reference evidence="2" key="2">
    <citation type="submission" date="2021-09" db="EMBL/GenBank/DDBJ databases">
        <authorList>
            <person name="Jia N."/>
            <person name="Wang J."/>
            <person name="Shi W."/>
            <person name="Du L."/>
            <person name="Sun Y."/>
            <person name="Zhan W."/>
            <person name="Jiang J."/>
            <person name="Wang Q."/>
            <person name="Zhang B."/>
            <person name="Ji P."/>
            <person name="Sakyi L.B."/>
            <person name="Cui X."/>
            <person name="Yuan T."/>
            <person name="Jiang B."/>
            <person name="Yang W."/>
            <person name="Lam T.T.-Y."/>
            <person name="Chang Q."/>
            <person name="Ding S."/>
            <person name="Wang X."/>
            <person name="Zhu J."/>
            <person name="Ruan X."/>
            <person name="Zhao L."/>
            <person name="Wei J."/>
            <person name="Que T."/>
            <person name="Du C."/>
            <person name="Cheng J."/>
            <person name="Dai P."/>
            <person name="Han X."/>
            <person name="Huang E."/>
            <person name="Gao Y."/>
            <person name="Liu J."/>
            <person name="Shao H."/>
            <person name="Ye R."/>
            <person name="Li L."/>
            <person name="Wei W."/>
            <person name="Wang X."/>
            <person name="Wang C."/>
            <person name="Huo Q."/>
            <person name="Li W."/>
            <person name="Guo W."/>
            <person name="Chen H."/>
            <person name="Chen S."/>
            <person name="Zhou L."/>
            <person name="Zhou L."/>
            <person name="Ni X."/>
            <person name="Tian J."/>
            <person name="Zhou Y."/>
            <person name="Sheng Y."/>
            <person name="Liu T."/>
            <person name="Pan Y."/>
            <person name="Xia L."/>
            <person name="Li J."/>
            <person name="Zhao F."/>
            <person name="Cao W."/>
        </authorList>
    </citation>
    <scope>NUCLEOTIDE SEQUENCE</scope>
    <source>
        <strain evidence="2">Rsan-2018</strain>
        <tissue evidence="2">Larvae</tissue>
    </source>
</reference>
<name>A0A9D4Q7Y2_RHISA</name>
<sequence>MKKEPPKERSCSSIQKRKRDSSTDTLASLPSQKIDSRPASAPEVRADTPEEVTEPSGWQQPESVSSSDIQALPFVIVASDYCQSANILEPPCRCAASGRGCRRACLENYAWKVPGN</sequence>
<comment type="caution">
    <text evidence="2">The sequence shown here is derived from an EMBL/GenBank/DDBJ whole genome shotgun (WGS) entry which is preliminary data.</text>
</comment>
<proteinExistence type="predicted"/>
<gene>
    <name evidence="2" type="ORF">HPB52_017823</name>
</gene>
<feature type="compositionally biased region" description="Polar residues" evidence="1">
    <location>
        <begin position="23"/>
        <end position="33"/>
    </location>
</feature>
<dbReference type="Proteomes" id="UP000821837">
    <property type="component" value="Unassembled WGS sequence"/>
</dbReference>
<dbReference type="EMBL" id="JABSTV010001248">
    <property type="protein sequence ID" value="KAH7969416.1"/>
    <property type="molecule type" value="Genomic_DNA"/>
</dbReference>